<accession>A0A7G9RKE8</accession>
<dbReference type="EMBL" id="CP060714">
    <property type="protein sequence ID" value="QNN56073.1"/>
    <property type="molecule type" value="Genomic_DNA"/>
</dbReference>
<dbReference type="InterPro" id="IPR008621">
    <property type="entry name" value="Cbb3-typ_cyt_oxidase_comp"/>
</dbReference>
<reference evidence="2 3" key="1">
    <citation type="submission" date="2020-08" db="EMBL/GenBank/DDBJ databases">
        <title>Genome sequence of Diaphorobacter ruginosibacter DSM 27467T.</title>
        <authorList>
            <person name="Hyun D.-W."/>
            <person name="Bae J.-W."/>
        </authorList>
    </citation>
    <scope>NUCLEOTIDE SEQUENCE [LARGE SCALE GENOMIC DNA]</scope>
    <source>
        <strain evidence="2 3">DSM 27467</strain>
    </source>
</reference>
<keyword evidence="3" id="KW-1185">Reference proteome</keyword>
<sequence>MDISTMRSLATVASLACFLGIWFWAFRRKNKTRFEEAAQLPFLED</sequence>
<evidence type="ECO:0000313" key="3">
    <source>
        <dbReference type="Proteomes" id="UP000515811"/>
    </source>
</evidence>
<organism evidence="2 3">
    <name type="scientific">Diaphorobacter ruginosibacter</name>
    <dbReference type="NCBI Taxonomy" id="1715720"/>
    <lineage>
        <taxon>Bacteria</taxon>
        <taxon>Pseudomonadati</taxon>
        <taxon>Pseudomonadota</taxon>
        <taxon>Betaproteobacteria</taxon>
        <taxon>Burkholderiales</taxon>
        <taxon>Comamonadaceae</taxon>
        <taxon>Diaphorobacter</taxon>
    </lineage>
</organism>
<dbReference type="KEGG" id="drg:H9K76_15995"/>
<evidence type="ECO:0000313" key="2">
    <source>
        <dbReference type="EMBL" id="QNN56073.1"/>
    </source>
</evidence>
<keyword evidence="1" id="KW-0472">Membrane</keyword>
<dbReference type="Proteomes" id="UP000515811">
    <property type="component" value="Chromosome"/>
</dbReference>
<evidence type="ECO:0000256" key="1">
    <source>
        <dbReference type="SAM" id="Phobius"/>
    </source>
</evidence>
<dbReference type="Pfam" id="PF05545">
    <property type="entry name" value="FixQ"/>
    <property type="match status" value="1"/>
</dbReference>
<name>A0A7G9RKE8_9BURK</name>
<keyword evidence="1" id="KW-1133">Transmembrane helix</keyword>
<protein>
    <submittedName>
        <fullName evidence="2">Cbb3-type cytochrome c oxidase subunit 3</fullName>
    </submittedName>
</protein>
<dbReference type="RefSeq" id="WP_187596343.1">
    <property type="nucleotide sequence ID" value="NZ_CP060714.1"/>
</dbReference>
<gene>
    <name evidence="2" type="ORF">H9K76_15995</name>
</gene>
<keyword evidence="1" id="KW-0812">Transmembrane</keyword>
<dbReference type="AlphaFoldDB" id="A0A7G9RKE8"/>
<dbReference type="CDD" id="cd01324">
    <property type="entry name" value="cbb3_Oxidase_CcoQ"/>
    <property type="match status" value="1"/>
</dbReference>
<proteinExistence type="predicted"/>
<feature type="transmembrane region" description="Helical" evidence="1">
    <location>
        <begin position="6"/>
        <end position="26"/>
    </location>
</feature>